<feature type="transmembrane region" description="Helical" evidence="1">
    <location>
        <begin position="137"/>
        <end position="157"/>
    </location>
</feature>
<gene>
    <name evidence="2" type="primary">SI:CH211-161H7.5</name>
</gene>
<dbReference type="InParanoid" id="H3BA93"/>
<keyword evidence="1" id="KW-0812">Transmembrane</keyword>
<evidence type="ECO:0000313" key="2">
    <source>
        <dbReference type="Ensembl" id="ENSLACP00000018814.1"/>
    </source>
</evidence>
<feature type="transmembrane region" description="Helical" evidence="1">
    <location>
        <begin position="112"/>
        <end position="131"/>
    </location>
</feature>
<dbReference type="eggNOG" id="ENOG502QQ6X">
    <property type="taxonomic scope" value="Eukaryota"/>
</dbReference>
<dbReference type="OMA" id="VAIYATW"/>
<dbReference type="Proteomes" id="UP000008672">
    <property type="component" value="Unassembled WGS sequence"/>
</dbReference>
<feature type="transmembrane region" description="Helical" evidence="1">
    <location>
        <begin position="21"/>
        <end position="42"/>
    </location>
</feature>
<keyword evidence="3" id="KW-1185">Reference proteome</keyword>
<feature type="transmembrane region" description="Helical" evidence="1">
    <location>
        <begin position="217"/>
        <end position="237"/>
    </location>
</feature>
<dbReference type="HOGENOM" id="CLU_076617_0_0_1"/>
<feature type="transmembrane region" description="Helical" evidence="1">
    <location>
        <begin position="178"/>
        <end position="205"/>
    </location>
</feature>
<dbReference type="PANTHER" id="PTHR33802:SF4">
    <property type="entry name" value="SI:DKEY-29D8.3"/>
    <property type="match status" value="1"/>
</dbReference>
<name>H3BA93_LATCH</name>
<dbReference type="EMBL" id="AFYH01028264">
    <property type="status" value="NOT_ANNOTATED_CDS"/>
    <property type="molecule type" value="Genomic_DNA"/>
</dbReference>
<keyword evidence="1" id="KW-0472">Membrane</keyword>
<sequence length="309" mass="35316">FMKRKSFCFRMAAMETHNPRLIAIMVLSLVSYIIMVVFNAFAGAGNPNGPFLQTTGNVSNKFNTEITPAGWTFSIWGVIYFWLAVWLIYVFTWLCRRNAHGWMYLEPRILSFLFYISWIINNILNITWLFLWDRECLITALIILALIVFTNYAMLFFSYRGSYANGAWLQKAHKTDLWLIRVLVQNGVAVYATWTTIATLLNFAAVLTYSGNVSLETAGTVALSILLIEVVSWFVLENFVLDKYVRYTLTIYPVVIVALSGVLDKNYNASSPSKNGIYTAVLLGIACMIFAIRIVLVVWKHLNRPLYLD</sequence>
<dbReference type="GeneTree" id="ENSGT00530000064862"/>
<dbReference type="EMBL" id="AFYH01028263">
    <property type="status" value="NOT_ANNOTATED_CDS"/>
    <property type="molecule type" value="Genomic_DNA"/>
</dbReference>
<accession>H3BA93</accession>
<feature type="transmembrane region" description="Helical" evidence="1">
    <location>
        <begin position="69"/>
        <end position="91"/>
    </location>
</feature>
<evidence type="ECO:0000313" key="3">
    <source>
        <dbReference type="Proteomes" id="UP000008672"/>
    </source>
</evidence>
<organism evidence="2 3">
    <name type="scientific">Latimeria chalumnae</name>
    <name type="common">Coelacanth</name>
    <dbReference type="NCBI Taxonomy" id="7897"/>
    <lineage>
        <taxon>Eukaryota</taxon>
        <taxon>Metazoa</taxon>
        <taxon>Chordata</taxon>
        <taxon>Craniata</taxon>
        <taxon>Vertebrata</taxon>
        <taxon>Euteleostomi</taxon>
        <taxon>Coelacanthiformes</taxon>
        <taxon>Coelacanthidae</taxon>
        <taxon>Latimeria</taxon>
    </lineage>
</organism>
<proteinExistence type="predicted"/>
<evidence type="ECO:0000256" key="1">
    <source>
        <dbReference type="SAM" id="Phobius"/>
    </source>
</evidence>
<keyword evidence="1" id="KW-1133">Transmembrane helix</keyword>
<dbReference type="AlphaFoldDB" id="H3BA93"/>
<reference evidence="3" key="1">
    <citation type="submission" date="2011-08" db="EMBL/GenBank/DDBJ databases">
        <title>The draft genome of Latimeria chalumnae.</title>
        <authorList>
            <person name="Di Palma F."/>
            <person name="Alfoldi J."/>
            <person name="Johnson J."/>
            <person name="Berlin A."/>
            <person name="Gnerre S."/>
            <person name="Jaffe D."/>
            <person name="MacCallum I."/>
            <person name="Young S."/>
            <person name="Walker B.J."/>
            <person name="Lander E."/>
            <person name="Lindblad-Toh K."/>
        </authorList>
    </citation>
    <scope>NUCLEOTIDE SEQUENCE [LARGE SCALE GENOMIC DNA]</scope>
    <source>
        <strain evidence="3">Wild caught</strain>
    </source>
</reference>
<dbReference type="EMBL" id="AFYH01028262">
    <property type="status" value="NOT_ANNOTATED_CDS"/>
    <property type="molecule type" value="Genomic_DNA"/>
</dbReference>
<feature type="transmembrane region" description="Helical" evidence="1">
    <location>
        <begin position="275"/>
        <end position="299"/>
    </location>
</feature>
<dbReference type="PANTHER" id="PTHR33802">
    <property type="entry name" value="SI:CH211-161H7.5-RELATED"/>
    <property type="match status" value="1"/>
</dbReference>
<feature type="transmembrane region" description="Helical" evidence="1">
    <location>
        <begin position="244"/>
        <end position="263"/>
    </location>
</feature>
<protein>
    <submittedName>
        <fullName evidence="2">Si:dkey-29d8.3</fullName>
    </submittedName>
</protein>
<dbReference type="Ensembl" id="ENSLACT00000018947.1">
    <property type="protein sequence ID" value="ENSLACP00000018814.1"/>
    <property type="gene ID" value="ENSLACG00000016561.1"/>
</dbReference>
<reference evidence="2" key="3">
    <citation type="submission" date="2025-09" db="UniProtKB">
        <authorList>
            <consortium name="Ensembl"/>
        </authorList>
    </citation>
    <scope>IDENTIFICATION</scope>
</reference>
<reference evidence="2" key="2">
    <citation type="submission" date="2025-08" db="UniProtKB">
        <authorList>
            <consortium name="Ensembl"/>
        </authorList>
    </citation>
    <scope>IDENTIFICATION</scope>
</reference>